<proteinExistence type="predicted"/>
<protein>
    <submittedName>
        <fullName evidence="1">Uncharacterized protein</fullName>
    </submittedName>
</protein>
<dbReference type="AlphaFoldDB" id="A0AAD7DCH3"/>
<evidence type="ECO:0000313" key="1">
    <source>
        <dbReference type="EMBL" id="KAJ7688342.1"/>
    </source>
</evidence>
<comment type="caution">
    <text evidence="1">The sequence shown here is derived from an EMBL/GenBank/DDBJ whole genome shotgun (WGS) entry which is preliminary data.</text>
</comment>
<sequence>MPACKFPSMVISMLAPAQRWLILQTHPSVPWTQCCLLRGATGSATCWDTTGLGPDSGKFTSFQGGNPTTMQRTIIDYVICSKSIFEDIESFTVCKCVLGYDHAATILHIKLNFVTQNNLLANPRKKREIDFSLPEKTELDKPFTATLAAGKDEQKKLLNLYSTVTSTTPRIKVTVHGVCINAGKNSASVARLNSRSRVYGSQTSAQGELWAVILALEKCPGFK</sequence>
<keyword evidence="2" id="KW-1185">Reference proteome</keyword>
<accession>A0AAD7DCH3</accession>
<organism evidence="1 2">
    <name type="scientific">Mycena metata</name>
    <dbReference type="NCBI Taxonomy" id="1033252"/>
    <lineage>
        <taxon>Eukaryota</taxon>
        <taxon>Fungi</taxon>
        <taxon>Dikarya</taxon>
        <taxon>Basidiomycota</taxon>
        <taxon>Agaricomycotina</taxon>
        <taxon>Agaricomycetes</taxon>
        <taxon>Agaricomycetidae</taxon>
        <taxon>Agaricales</taxon>
        <taxon>Marasmiineae</taxon>
        <taxon>Mycenaceae</taxon>
        <taxon>Mycena</taxon>
    </lineage>
</organism>
<name>A0AAD7DCH3_9AGAR</name>
<reference evidence="1" key="1">
    <citation type="submission" date="2023-03" db="EMBL/GenBank/DDBJ databases">
        <title>Massive genome expansion in bonnet fungi (Mycena s.s.) driven by repeated elements and novel gene families across ecological guilds.</title>
        <authorList>
            <consortium name="Lawrence Berkeley National Laboratory"/>
            <person name="Harder C.B."/>
            <person name="Miyauchi S."/>
            <person name="Viragh M."/>
            <person name="Kuo A."/>
            <person name="Thoen E."/>
            <person name="Andreopoulos B."/>
            <person name="Lu D."/>
            <person name="Skrede I."/>
            <person name="Drula E."/>
            <person name="Henrissat B."/>
            <person name="Morin E."/>
            <person name="Kohler A."/>
            <person name="Barry K."/>
            <person name="LaButti K."/>
            <person name="Morin E."/>
            <person name="Salamov A."/>
            <person name="Lipzen A."/>
            <person name="Mereny Z."/>
            <person name="Hegedus B."/>
            <person name="Baldrian P."/>
            <person name="Stursova M."/>
            <person name="Weitz H."/>
            <person name="Taylor A."/>
            <person name="Grigoriev I.V."/>
            <person name="Nagy L.G."/>
            <person name="Martin F."/>
            <person name="Kauserud H."/>
        </authorList>
    </citation>
    <scope>NUCLEOTIDE SEQUENCE</scope>
    <source>
        <strain evidence="1">CBHHK182m</strain>
    </source>
</reference>
<evidence type="ECO:0000313" key="2">
    <source>
        <dbReference type="Proteomes" id="UP001215598"/>
    </source>
</evidence>
<dbReference type="EMBL" id="JARKIB010000956">
    <property type="protein sequence ID" value="KAJ7688342.1"/>
    <property type="molecule type" value="Genomic_DNA"/>
</dbReference>
<gene>
    <name evidence="1" type="ORF">B0H16DRAFT_1487388</name>
</gene>
<dbReference type="Proteomes" id="UP001215598">
    <property type="component" value="Unassembled WGS sequence"/>
</dbReference>